<protein>
    <submittedName>
        <fullName evidence="3">CPBP family intramembrane metalloprotease</fullName>
    </submittedName>
</protein>
<accession>A0A7X2P6U5</accession>
<name>A0A7X2P6U5_9FIRM</name>
<feature type="transmembrane region" description="Helical" evidence="1">
    <location>
        <begin position="103"/>
        <end position="130"/>
    </location>
</feature>
<dbReference type="Pfam" id="PF02517">
    <property type="entry name" value="Rce1-like"/>
    <property type="match status" value="1"/>
</dbReference>
<proteinExistence type="predicted"/>
<feature type="transmembrane region" description="Helical" evidence="1">
    <location>
        <begin position="232"/>
        <end position="250"/>
    </location>
</feature>
<feature type="transmembrane region" description="Helical" evidence="1">
    <location>
        <begin position="270"/>
        <end position="293"/>
    </location>
</feature>
<reference evidence="3 4" key="1">
    <citation type="submission" date="2019-08" db="EMBL/GenBank/DDBJ databases">
        <title>In-depth cultivation of the pig gut microbiome towards novel bacterial diversity and tailored functional studies.</title>
        <authorList>
            <person name="Wylensek D."/>
            <person name="Hitch T.C.A."/>
            <person name="Clavel T."/>
        </authorList>
    </citation>
    <scope>NUCLEOTIDE SEQUENCE [LARGE SCALE GENOMIC DNA]</scope>
    <source>
        <strain evidence="3 4">Oil+RF-744-WCA-WT-13</strain>
    </source>
</reference>
<evidence type="ECO:0000313" key="4">
    <source>
        <dbReference type="Proteomes" id="UP000466864"/>
    </source>
</evidence>
<dbReference type="Proteomes" id="UP000466864">
    <property type="component" value="Unassembled WGS sequence"/>
</dbReference>
<comment type="caution">
    <text evidence="3">The sequence shown here is derived from an EMBL/GenBank/DDBJ whole genome shotgun (WGS) entry which is preliminary data.</text>
</comment>
<dbReference type="RefSeq" id="WP_154456636.1">
    <property type="nucleotide sequence ID" value="NZ_VUMV01000001.1"/>
</dbReference>
<keyword evidence="3" id="KW-0645">Protease</keyword>
<feature type="transmembrane region" description="Helical" evidence="1">
    <location>
        <begin position="36"/>
        <end position="54"/>
    </location>
</feature>
<gene>
    <name evidence="3" type="ORF">FYJ60_00505</name>
</gene>
<feature type="transmembrane region" description="Helical" evidence="1">
    <location>
        <begin position="314"/>
        <end position="334"/>
    </location>
</feature>
<dbReference type="AlphaFoldDB" id="A0A7X2P6U5"/>
<sequence length="335" mass="36805">MGYNTENFGPVSYEQIQFTRPYVVPRRKKEKKKLKAWQSILFAFCVMVFFYLVLPWLLYLTGMDELGMTLAEQLYLLACSVVFVLLMRADFREVFPIRRPKAGGFAGVVVISLATCLFSLSVSYLIMFFAADEVTQFSESMGGSLTGWKSVAFLILVSILPPVCEEALNRGVVLSGLKNSIPNETAVVLISGAIFGLSHLYPYRMIAQTLAGCLMAWLVLRTGNIVYSALYHFLYNGTLTLLSGLSSLLVPEDYSGEVYQTGAFQSPVTVGIGVLIYGLFVPLLIYTGCYLVNKAEAPRRTAFLPDGTRSLLKILVPTGIIIITGIAFILAGIAG</sequence>
<dbReference type="EMBL" id="VUMV01000001">
    <property type="protein sequence ID" value="MST80818.1"/>
    <property type="molecule type" value="Genomic_DNA"/>
</dbReference>
<dbReference type="GO" id="GO:0080120">
    <property type="term" value="P:CAAX-box protein maturation"/>
    <property type="evidence" value="ECO:0007669"/>
    <property type="project" value="UniProtKB-ARBA"/>
</dbReference>
<dbReference type="GO" id="GO:0004175">
    <property type="term" value="F:endopeptidase activity"/>
    <property type="evidence" value="ECO:0007669"/>
    <property type="project" value="UniProtKB-ARBA"/>
</dbReference>
<keyword evidence="3" id="KW-0378">Hydrolase</keyword>
<dbReference type="InterPro" id="IPR052710">
    <property type="entry name" value="CAAX_protease"/>
</dbReference>
<evidence type="ECO:0000256" key="1">
    <source>
        <dbReference type="SAM" id="Phobius"/>
    </source>
</evidence>
<keyword evidence="3" id="KW-0482">Metalloprotease</keyword>
<dbReference type="GO" id="GO:0006508">
    <property type="term" value="P:proteolysis"/>
    <property type="evidence" value="ECO:0007669"/>
    <property type="project" value="UniProtKB-KW"/>
</dbReference>
<dbReference type="GO" id="GO:0008237">
    <property type="term" value="F:metallopeptidase activity"/>
    <property type="evidence" value="ECO:0007669"/>
    <property type="project" value="UniProtKB-KW"/>
</dbReference>
<evidence type="ECO:0000259" key="2">
    <source>
        <dbReference type="Pfam" id="PF02517"/>
    </source>
</evidence>
<dbReference type="InterPro" id="IPR003675">
    <property type="entry name" value="Rce1/LyrA-like_dom"/>
</dbReference>
<evidence type="ECO:0000313" key="3">
    <source>
        <dbReference type="EMBL" id="MST80818.1"/>
    </source>
</evidence>
<keyword evidence="4" id="KW-1185">Reference proteome</keyword>
<keyword evidence="1" id="KW-0812">Transmembrane</keyword>
<keyword evidence="1" id="KW-1133">Transmembrane helix</keyword>
<dbReference type="PANTHER" id="PTHR36435">
    <property type="entry name" value="SLR1288 PROTEIN"/>
    <property type="match status" value="1"/>
</dbReference>
<feature type="transmembrane region" description="Helical" evidence="1">
    <location>
        <begin position="180"/>
        <end position="197"/>
    </location>
</feature>
<feature type="domain" description="CAAX prenyl protease 2/Lysostaphin resistance protein A-like" evidence="2">
    <location>
        <begin position="148"/>
        <end position="237"/>
    </location>
</feature>
<dbReference type="PANTHER" id="PTHR36435:SF1">
    <property type="entry name" value="CAAX AMINO TERMINAL PROTEASE FAMILY PROTEIN"/>
    <property type="match status" value="1"/>
</dbReference>
<feature type="transmembrane region" description="Helical" evidence="1">
    <location>
        <begin position="74"/>
        <end position="91"/>
    </location>
</feature>
<keyword evidence="1" id="KW-0472">Membrane</keyword>
<organism evidence="3 4">
    <name type="scientific">Bilifractor porci</name>
    <dbReference type="NCBI Taxonomy" id="2606636"/>
    <lineage>
        <taxon>Bacteria</taxon>
        <taxon>Bacillati</taxon>
        <taxon>Bacillota</taxon>
        <taxon>Clostridia</taxon>
        <taxon>Lachnospirales</taxon>
        <taxon>Lachnospiraceae</taxon>
        <taxon>Bilifractor</taxon>
    </lineage>
</organism>